<sequence>MTHVQGGTEVIHLIREQFSQLRELSIADIDTATPQDSVQTTSDADFLPKISARTPSDAVSSESQ</sequence>
<dbReference type="AlphaFoldDB" id="A0A0L0F8K4"/>
<name>A0A0L0F8K4_9EUKA</name>
<feature type="compositionally biased region" description="Polar residues" evidence="1">
    <location>
        <begin position="53"/>
        <end position="64"/>
    </location>
</feature>
<dbReference type="Proteomes" id="UP000054560">
    <property type="component" value="Unassembled WGS sequence"/>
</dbReference>
<feature type="non-terminal residue" evidence="2">
    <location>
        <position position="64"/>
    </location>
</feature>
<accession>A0A0L0F8K4</accession>
<evidence type="ECO:0000313" key="3">
    <source>
        <dbReference type="Proteomes" id="UP000054560"/>
    </source>
</evidence>
<feature type="region of interest" description="Disordered" evidence="1">
    <location>
        <begin position="31"/>
        <end position="64"/>
    </location>
</feature>
<dbReference type="RefSeq" id="XP_014146340.1">
    <property type="nucleotide sequence ID" value="XM_014290865.1"/>
</dbReference>
<protein>
    <submittedName>
        <fullName evidence="2">Uncharacterized protein</fullName>
    </submittedName>
</protein>
<reference evidence="2 3" key="1">
    <citation type="submission" date="2011-02" db="EMBL/GenBank/DDBJ databases">
        <title>The Genome Sequence of Sphaeroforma arctica JP610.</title>
        <authorList>
            <consortium name="The Broad Institute Genome Sequencing Platform"/>
            <person name="Russ C."/>
            <person name="Cuomo C."/>
            <person name="Young S.K."/>
            <person name="Zeng Q."/>
            <person name="Gargeya S."/>
            <person name="Alvarado L."/>
            <person name="Berlin A."/>
            <person name="Chapman S.B."/>
            <person name="Chen Z."/>
            <person name="Freedman E."/>
            <person name="Gellesch M."/>
            <person name="Goldberg J."/>
            <person name="Griggs A."/>
            <person name="Gujja S."/>
            <person name="Heilman E."/>
            <person name="Heiman D."/>
            <person name="Howarth C."/>
            <person name="Mehta T."/>
            <person name="Neiman D."/>
            <person name="Pearson M."/>
            <person name="Roberts A."/>
            <person name="Saif S."/>
            <person name="Shea T."/>
            <person name="Shenoy N."/>
            <person name="Sisk P."/>
            <person name="Stolte C."/>
            <person name="Sykes S."/>
            <person name="White J."/>
            <person name="Yandava C."/>
            <person name="Burger G."/>
            <person name="Gray M.W."/>
            <person name="Holland P.W.H."/>
            <person name="King N."/>
            <person name="Lang F.B.F."/>
            <person name="Roger A.J."/>
            <person name="Ruiz-Trillo I."/>
            <person name="Haas B."/>
            <person name="Nusbaum C."/>
            <person name="Birren B."/>
        </authorList>
    </citation>
    <scope>NUCLEOTIDE SEQUENCE [LARGE SCALE GENOMIC DNA]</scope>
    <source>
        <strain evidence="2 3">JP610</strain>
    </source>
</reference>
<dbReference type="EMBL" id="KQ247050">
    <property type="protein sequence ID" value="KNC72438.1"/>
    <property type="molecule type" value="Genomic_DNA"/>
</dbReference>
<evidence type="ECO:0000313" key="2">
    <source>
        <dbReference type="EMBL" id="KNC72438.1"/>
    </source>
</evidence>
<feature type="compositionally biased region" description="Polar residues" evidence="1">
    <location>
        <begin position="32"/>
        <end position="43"/>
    </location>
</feature>
<gene>
    <name evidence="2" type="ORF">SARC_15005</name>
</gene>
<organism evidence="2 3">
    <name type="scientific">Sphaeroforma arctica JP610</name>
    <dbReference type="NCBI Taxonomy" id="667725"/>
    <lineage>
        <taxon>Eukaryota</taxon>
        <taxon>Ichthyosporea</taxon>
        <taxon>Ichthyophonida</taxon>
        <taxon>Sphaeroforma</taxon>
    </lineage>
</organism>
<proteinExistence type="predicted"/>
<keyword evidence="3" id="KW-1185">Reference proteome</keyword>
<dbReference type="GeneID" id="25915509"/>
<evidence type="ECO:0000256" key="1">
    <source>
        <dbReference type="SAM" id="MobiDB-lite"/>
    </source>
</evidence>